<evidence type="ECO:0000256" key="5">
    <source>
        <dbReference type="ARBA" id="ARBA00023027"/>
    </source>
</evidence>
<comment type="pathway">
    <text evidence="4">Carbohydrate metabolism; hexose metabolism.</text>
</comment>
<dbReference type="InterPro" id="IPR008183">
    <property type="entry name" value="Aldose_1/G6P_1-epimerase"/>
</dbReference>
<protein>
    <submittedName>
        <fullName evidence="12">GAL10 bifunctional protein</fullName>
    </submittedName>
</protein>
<evidence type="ECO:0000259" key="11">
    <source>
        <dbReference type="Pfam" id="PF16363"/>
    </source>
</evidence>
<evidence type="ECO:0000256" key="6">
    <source>
        <dbReference type="ARBA" id="ARBA00023235"/>
    </source>
</evidence>
<dbReference type="GO" id="GO:0005829">
    <property type="term" value="C:cytosol"/>
    <property type="evidence" value="ECO:0007669"/>
    <property type="project" value="TreeGrafter"/>
</dbReference>
<evidence type="ECO:0000256" key="10">
    <source>
        <dbReference type="ARBA" id="ARBA00038238"/>
    </source>
</evidence>
<dbReference type="GO" id="GO:0030246">
    <property type="term" value="F:carbohydrate binding"/>
    <property type="evidence" value="ECO:0007669"/>
    <property type="project" value="InterPro"/>
</dbReference>
<comment type="pathway">
    <text evidence="3">Carbohydrate metabolism; galactose metabolism.</text>
</comment>
<dbReference type="GO" id="GO:0003978">
    <property type="term" value="F:UDP-glucose 4-epimerase activity"/>
    <property type="evidence" value="ECO:0007669"/>
    <property type="project" value="UniProtKB-EC"/>
</dbReference>
<dbReference type="InterPro" id="IPR047215">
    <property type="entry name" value="Galactose_mutarotase-like"/>
</dbReference>
<keyword evidence="7" id="KW-0119">Carbohydrate metabolism</keyword>
<dbReference type="Pfam" id="PF01263">
    <property type="entry name" value="Aldose_epim"/>
    <property type="match status" value="1"/>
</dbReference>
<keyword evidence="6" id="KW-0413">Isomerase</keyword>
<comment type="similarity">
    <text evidence="10">In the C-terminal section; belongs to the aldose epimerase family.</text>
</comment>
<dbReference type="GeneID" id="8301150"/>
<comment type="function">
    <text evidence="8">Mutarotase converts alpha-aldose to the beta-anomer. It is active on D-glucose, L-arabinose, D-xylose, D-galactose, maltose and lactose.</text>
</comment>
<evidence type="ECO:0000256" key="2">
    <source>
        <dbReference type="ARBA" id="ARBA00001911"/>
    </source>
</evidence>
<dbReference type="Pfam" id="PF16363">
    <property type="entry name" value="GDP_Man_Dehyd"/>
    <property type="match status" value="1"/>
</dbReference>
<proteinExistence type="inferred from homology"/>
<dbReference type="Gene3D" id="3.90.25.10">
    <property type="entry name" value="UDP-galactose 4-epimerase, domain 1"/>
    <property type="match status" value="1"/>
</dbReference>
<gene>
    <name evidence="12" type="ORF">CTRG_04618</name>
</gene>
<dbReference type="AlphaFoldDB" id="C5MEX5"/>
<evidence type="ECO:0000313" key="13">
    <source>
        <dbReference type="Proteomes" id="UP000002037"/>
    </source>
</evidence>
<comment type="catalytic activity">
    <reaction evidence="1">
        <text>UDP-alpha-D-glucose = UDP-alpha-D-galactose</text>
        <dbReference type="Rhea" id="RHEA:22168"/>
        <dbReference type="ChEBI" id="CHEBI:58885"/>
        <dbReference type="ChEBI" id="CHEBI:66914"/>
        <dbReference type="EC" id="5.1.3.2"/>
    </reaction>
</comment>
<dbReference type="PANTHER" id="PTHR43725:SF47">
    <property type="entry name" value="UDP-GLUCOSE 4-EPIMERASE"/>
    <property type="match status" value="1"/>
</dbReference>
<comment type="cofactor">
    <cofactor evidence="2">
        <name>NAD(+)</name>
        <dbReference type="ChEBI" id="CHEBI:57540"/>
    </cofactor>
</comment>
<evidence type="ECO:0000313" key="12">
    <source>
        <dbReference type="EMBL" id="EER31835.1"/>
    </source>
</evidence>
<dbReference type="EMBL" id="GG692400">
    <property type="protein sequence ID" value="EER31835.1"/>
    <property type="molecule type" value="Genomic_DNA"/>
</dbReference>
<dbReference type="InterPro" id="IPR011013">
    <property type="entry name" value="Gal_mutarotase_sf_dom"/>
</dbReference>
<sequence length="682" mass="76099">MMSNDEYILVTGGAGYIGSHTVIELINHGFKVVIVDNLSNSSYDAVARIEYIVKQHVPFYNVDIRNTAELNKVFQEYKFSGVIHFAALKAVGESTEIPLDYYDNNVSGTINLLEVCKSNNVKTIVFSSSATVYGDVTRFGDNSMIPIPEHCPMDPTNPYGRTKFIIESILKDMYSSDNLWKVAILRYFNPMGAHPSGLLGEDPLGIPNNLLPYLAQVASGRREKLSVFGDDYNSHDGTPIRDYIHVVDLAKGHIAALNYLKNKVNSSEGLYREWNLGTGKGSTVFDVYHAFCKAVGRELPYEIVGRRAGDVLDLTAKPDRANKELEWKAELNIDDACKDLWKWTTENPYGFKIENYTWSQFDGYNNRLHTFVSGPLKVSLANRGALIQAVELDGCSMVKAYDNAEDFKDKSNPFFGTTVGRFANRIAKGQFELNGKKYQLSTNEGSNNLHAGFNGVDKQNFLGPVVKQKDGKFLVDFLIVDKDGNDGFPGEVEAIVHYTIDNSDIAIEYECKLLSGAEATIVNMTNHSYFTVSNAEDIEGTEVKLITDKMMEVDDELIPTGKFVANKNATNTIVLTKDLAFDNCFVVDDNCGIDTRNQPLKLVLEATHPKTNNKFTVQTTEPAFQFYTGDGVNTKGFVKRCGFCVEPSRFIDAINKEEWKNQVILKKGEVYGSKIVYGFSNK</sequence>
<dbReference type="InterPro" id="IPR036291">
    <property type="entry name" value="NAD(P)-bd_dom_sf"/>
</dbReference>
<evidence type="ECO:0000256" key="3">
    <source>
        <dbReference type="ARBA" id="ARBA00004947"/>
    </source>
</evidence>
<dbReference type="RefSeq" id="XP_002550320.1">
    <property type="nucleotide sequence ID" value="XM_002550274.1"/>
</dbReference>
<keyword evidence="13" id="KW-1185">Reference proteome</keyword>
<evidence type="ECO:0000256" key="8">
    <source>
        <dbReference type="ARBA" id="ARBA00037676"/>
    </source>
</evidence>
<dbReference type="NCBIfam" id="NF007956">
    <property type="entry name" value="PRK10675.1"/>
    <property type="match status" value="1"/>
</dbReference>
<evidence type="ECO:0000256" key="1">
    <source>
        <dbReference type="ARBA" id="ARBA00000083"/>
    </source>
</evidence>
<keyword evidence="5" id="KW-0520">NAD</keyword>
<dbReference type="CDD" id="cd05247">
    <property type="entry name" value="UDP_G4E_1_SDR_e"/>
    <property type="match status" value="1"/>
</dbReference>
<dbReference type="GO" id="GO:0052574">
    <property type="term" value="P:UDP-galactose biosynthetic process"/>
    <property type="evidence" value="ECO:0007669"/>
    <property type="project" value="EnsemblFungi"/>
</dbReference>
<dbReference type="NCBIfam" id="TIGR01179">
    <property type="entry name" value="galE"/>
    <property type="match status" value="1"/>
</dbReference>
<comment type="similarity">
    <text evidence="9">In the N-terminal section; belongs to the NAD(P)-dependent epimerase/dehydratase family.</text>
</comment>
<dbReference type="eggNOG" id="KOG1371">
    <property type="taxonomic scope" value="Eukaryota"/>
</dbReference>
<evidence type="ECO:0000256" key="7">
    <source>
        <dbReference type="ARBA" id="ARBA00023277"/>
    </source>
</evidence>
<dbReference type="GO" id="GO:0006012">
    <property type="term" value="P:galactose metabolic process"/>
    <property type="evidence" value="ECO:0007669"/>
    <property type="project" value="InterPro"/>
</dbReference>
<feature type="domain" description="NAD(P)-binding" evidence="11">
    <location>
        <begin position="9"/>
        <end position="339"/>
    </location>
</feature>
<reference evidence="12 13" key="1">
    <citation type="journal article" date="2009" name="Nature">
        <title>Evolution of pathogenicity and sexual reproduction in eight Candida genomes.</title>
        <authorList>
            <person name="Butler G."/>
            <person name="Rasmussen M.D."/>
            <person name="Lin M.F."/>
            <person name="Santos M.A."/>
            <person name="Sakthikumar S."/>
            <person name="Munro C.A."/>
            <person name="Rheinbay E."/>
            <person name="Grabherr M."/>
            <person name="Forche A."/>
            <person name="Reedy J.L."/>
            <person name="Agrafioti I."/>
            <person name="Arnaud M.B."/>
            <person name="Bates S."/>
            <person name="Brown A.J."/>
            <person name="Brunke S."/>
            <person name="Costanzo M.C."/>
            <person name="Fitzpatrick D.A."/>
            <person name="de Groot P.W."/>
            <person name="Harris D."/>
            <person name="Hoyer L.L."/>
            <person name="Hube B."/>
            <person name="Klis F.M."/>
            <person name="Kodira C."/>
            <person name="Lennard N."/>
            <person name="Logue M.E."/>
            <person name="Martin R."/>
            <person name="Neiman A.M."/>
            <person name="Nikolaou E."/>
            <person name="Quail M.A."/>
            <person name="Quinn J."/>
            <person name="Santos M.C."/>
            <person name="Schmitzberger F.F."/>
            <person name="Sherlock G."/>
            <person name="Shah P."/>
            <person name="Silverstein K.A."/>
            <person name="Skrzypek M.S."/>
            <person name="Soll D."/>
            <person name="Staggs R."/>
            <person name="Stansfield I."/>
            <person name="Stumpf M.P."/>
            <person name="Sudbery P.E."/>
            <person name="Srikantha T."/>
            <person name="Zeng Q."/>
            <person name="Berman J."/>
            <person name="Berriman M."/>
            <person name="Heitman J."/>
            <person name="Gow N.A."/>
            <person name="Lorenz M.C."/>
            <person name="Birren B.W."/>
            <person name="Kellis M."/>
            <person name="Cuomo C.A."/>
        </authorList>
    </citation>
    <scope>NUCLEOTIDE SEQUENCE [LARGE SCALE GENOMIC DNA]</scope>
    <source>
        <strain evidence="13">ATCC MYA-3404 / T1</strain>
    </source>
</reference>
<dbReference type="STRING" id="294747.C5MEX5"/>
<dbReference type="SUPFAM" id="SSF74650">
    <property type="entry name" value="Galactose mutarotase-like"/>
    <property type="match status" value="1"/>
</dbReference>
<dbReference type="InterPro" id="IPR014718">
    <property type="entry name" value="GH-type_carb-bd"/>
</dbReference>
<dbReference type="OrthoDB" id="9402762at2759"/>
<dbReference type="HOGENOM" id="CLU_007383_22_1_1"/>
<evidence type="ECO:0000256" key="9">
    <source>
        <dbReference type="ARBA" id="ARBA00037955"/>
    </source>
</evidence>
<dbReference type="CDD" id="cd09019">
    <property type="entry name" value="galactose_mutarotase_like"/>
    <property type="match status" value="1"/>
</dbReference>
<evidence type="ECO:0000256" key="4">
    <source>
        <dbReference type="ARBA" id="ARBA00005028"/>
    </source>
</evidence>
<dbReference type="KEGG" id="ctp:CTRG_04618"/>
<dbReference type="InterPro" id="IPR005886">
    <property type="entry name" value="UDP_G4E"/>
</dbReference>
<dbReference type="PANTHER" id="PTHR43725">
    <property type="entry name" value="UDP-GLUCOSE 4-EPIMERASE"/>
    <property type="match status" value="1"/>
</dbReference>
<dbReference type="Gene3D" id="3.40.50.720">
    <property type="entry name" value="NAD(P)-binding Rossmann-like Domain"/>
    <property type="match status" value="1"/>
</dbReference>
<name>C5MEX5_CANTT</name>
<organism evidence="12 13">
    <name type="scientific">Candida tropicalis (strain ATCC MYA-3404 / T1)</name>
    <name type="common">Yeast</name>
    <dbReference type="NCBI Taxonomy" id="294747"/>
    <lineage>
        <taxon>Eukaryota</taxon>
        <taxon>Fungi</taxon>
        <taxon>Dikarya</taxon>
        <taxon>Ascomycota</taxon>
        <taxon>Saccharomycotina</taxon>
        <taxon>Pichiomycetes</taxon>
        <taxon>Debaryomycetaceae</taxon>
        <taxon>Candida/Lodderomyces clade</taxon>
        <taxon>Candida</taxon>
    </lineage>
</organism>
<dbReference type="Gene3D" id="2.70.98.10">
    <property type="match status" value="1"/>
</dbReference>
<dbReference type="InterPro" id="IPR016040">
    <property type="entry name" value="NAD(P)-bd_dom"/>
</dbReference>
<dbReference type="SUPFAM" id="SSF51735">
    <property type="entry name" value="NAD(P)-binding Rossmann-fold domains"/>
    <property type="match status" value="1"/>
</dbReference>
<dbReference type="Proteomes" id="UP000002037">
    <property type="component" value="Unassembled WGS sequence"/>
</dbReference>
<dbReference type="VEuPathDB" id="FungiDB:CTRG_04618"/>
<accession>C5MEX5</accession>